<name>A0A1X0S3R3_RHIZD</name>
<sequence>MTNILKELIQKQRDLLAFLEDIDSNLEEEGLSVEDIEDALVGLSSQQDNFMNNVYDVFEAAGLAEEEEIFFDCEDDEEEDKQFTVEEYETEEIRRDVAMMARLQEQRRAYFEEGIIPEDSLGRAYVLDYYDASTSADLVETESELSCEEESRGSKRKADEDEEDEDEEQGLHQALHCLLLRLLLIIDLFVMTLSSFILSWCFVQYYVYTSYYAILKALFQFGKVALHSVPVFYVPPGFPPSSFLR</sequence>
<reference evidence="3 4" key="1">
    <citation type="journal article" date="2016" name="Proc. Natl. Acad. Sci. U.S.A.">
        <title>Lipid metabolic changes in an early divergent fungus govern the establishment of a mutualistic symbiosis with endobacteria.</title>
        <authorList>
            <person name="Lastovetsky O.A."/>
            <person name="Gaspar M.L."/>
            <person name="Mondo S.J."/>
            <person name="LaButti K.M."/>
            <person name="Sandor L."/>
            <person name="Grigoriev I.V."/>
            <person name="Henry S.A."/>
            <person name="Pawlowska T.E."/>
        </authorList>
    </citation>
    <scope>NUCLEOTIDE SEQUENCE [LARGE SCALE GENOMIC DNA]</scope>
    <source>
        <strain evidence="3 4">ATCC 11559</strain>
    </source>
</reference>
<accession>A0A1X0S3R3</accession>
<evidence type="ECO:0000256" key="2">
    <source>
        <dbReference type="SAM" id="Phobius"/>
    </source>
</evidence>
<dbReference type="AlphaFoldDB" id="A0A1X0S3R3"/>
<evidence type="ECO:0000313" key="4">
    <source>
        <dbReference type="Proteomes" id="UP000242381"/>
    </source>
</evidence>
<proteinExistence type="predicted"/>
<evidence type="ECO:0000313" key="3">
    <source>
        <dbReference type="EMBL" id="ORE18943.1"/>
    </source>
</evidence>
<keyword evidence="2" id="KW-1133">Transmembrane helix</keyword>
<feature type="transmembrane region" description="Helical" evidence="2">
    <location>
        <begin position="182"/>
        <end position="207"/>
    </location>
</feature>
<keyword evidence="2" id="KW-0472">Membrane</keyword>
<protein>
    <submittedName>
        <fullName evidence="3">Uncharacterized protein</fullName>
    </submittedName>
</protein>
<gene>
    <name evidence="3" type="ORF">BCV71DRAFT_284522</name>
</gene>
<feature type="region of interest" description="Disordered" evidence="1">
    <location>
        <begin position="140"/>
        <end position="167"/>
    </location>
</feature>
<keyword evidence="2" id="KW-0812">Transmembrane</keyword>
<feature type="compositionally biased region" description="Basic and acidic residues" evidence="1">
    <location>
        <begin position="149"/>
        <end position="159"/>
    </location>
</feature>
<dbReference type="EMBL" id="KV921320">
    <property type="protein sequence ID" value="ORE18943.1"/>
    <property type="molecule type" value="Genomic_DNA"/>
</dbReference>
<dbReference type="Proteomes" id="UP000242381">
    <property type="component" value="Unassembled WGS sequence"/>
</dbReference>
<evidence type="ECO:0000256" key="1">
    <source>
        <dbReference type="SAM" id="MobiDB-lite"/>
    </source>
</evidence>
<organism evidence="3 4">
    <name type="scientific">Rhizopus microsporus</name>
    <dbReference type="NCBI Taxonomy" id="58291"/>
    <lineage>
        <taxon>Eukaryota</taxon>
        <taxon>Fungi</taxon>
        <taxon>Fungi incertae sedis</taxon>
        <taxon>Mucoromycota</taxon>
        <taxon>Mucoromycotina</taxon>
        <taxon>Mucoromycetes</taxon>
        <taxon>Mucorales</taxon>
        <taxon>Mucorineae</taxon>
        <taxon>Rhizopodaceae</taxon>
        <taxon>Rhizopus</taxon>
    </lineage>
</organism>